<comment type="caution">
    <text evidence="2">The sequence shown here is derived from an EMBL/GenBank/DDBJ whole genome shotgun (WGS) entry which is preliminary data.</text>
</comment>
<dbReference type="Proteomes" id="UP000784294">
    <property type="component" value="Unassembled WGS sequence"/>
</dbReference>
<evidence type="ECO:0000313" key="2">
    <source>
        <dbReference type="EMBL" id="VEL21267.1"/>
    </source>
</evidence>
<sequence length="134" mass="15142">MVQLHSCQPMNATGKDSMLDLHLALSSSGLEKIAHAAVEKCMIDGREIRLKHASTPLPGPVDEHATSTVQMCLLHDRTSQYHVDWAQRTAKRGRIGSKQRANKRQPQQIPLFRLKQRKNFCSVKYPRHSSDTTT</sequence>
<name>A0A3S5BEH3_9PLAT</name>
<organism evidence="2 3">
    <name type="scientific">Protopolystoma xenopodis</name>
    <dbReference type="NCBI Taxonomy" id="117903"/>
    <lineage>
        <taxon>Eukaryota</taxon>
        <taxon>Metazoa</taxon>
        <taxon>Spiralia</taxon>
        <taxon>Lophotrochozoa</taxon>
        <taxon>Platyhelminthes</taxon>
        <taxon>Monogenea</taxon>
        <taxon>Polyopisthocotylea</taxon>
        <taxon>Polystomatidea</taxon>
        <taxon>Polystomatidae</taxon>
        <taxon>Protopolystoma</taxon>
    </lineage>
</organism>
<dbReference type="EMBL" id="CAAALY010050438">
    <property type="protein sequence ID" value="VEL21267.1"/>
    <property type="molecule type" value="Genomic_DNA"/>
</dbReference>
<gene>
    <name evidence="2" type="ORF">PXEA_LOCUS14707</name>
</gene>
<evidence type="ECO:0000313" key="3">
    <source>
        <dbReference type="Proteomes" id="UP000784294"/>
    </source>
</evidence>
<keyword evidence="3" id="KW-1185">Reference proteome</keyword>
<dbReference type="AlphaFoldDB" id="A0A3S5BEH3"/>
<protein>
    <submittedName>
        <fullName evidence="2">Uncharacterized protein</fullName>
    </submittedName>
</protein>
<accession>A0A3S5BEH3</accession>
<evidence type="ECO:0000256" key="1">
    <source>
        <dbReference type="SAM" id="MobiDB-lite"/>
    </source>
</evidence>
<proteinExistence type="predicted"/>
<feature type="compositionally biased region" description="Basic residues" evidence="1">
    <location>
        <begin position="90"/>
        <end position="103"/>
    </location>
</feature>
<reference evidence="2" key="1">
    <citation type="submission" date="2018-11" db="EMBL/GenBank/DDBJ databases">
        <authorList>
            <consortium name="Pathogen Informatics"/>
        </authorList>
    </citation>
    <scope>NUCLEOTIDE SEQUENCE</scope>
</reference>
<feature type="region of interest" description="Disordered" evidence="1">
    <location>
        <begin position="90"/>
        <end position="109"/>
    </location>
</feature>